<name>A0A143WRB2_9ENTR</name>
<evidence type="ECO:0000256" key="6">
    <source>
        <dbReference type="ARBA" id="ARBA00023136"/>
    </source>
</evidence>
<comment type="subunit">
    <text evidence="8">Part of a complex composed of FtsB, FtsL and FtsQ.</text>
</comment>
<keyword evidence="11" id="KW-1185">Reference proteome</keyword>
<keyword evidence="8" id="KW-0997">Cell inner membrane</keyword>
<dbReference type="GO" id="GO:0032153">
    <property type="term" value="C:cell division site"/>
    <property type="evidence" value="ECO:0007669"/>
    <property type="project" value="UniProtKB-UniRule"/>
</dbReference>
<organism evidence="10 11">
    <name type="scientific">Candidatus Gullanella endobia</name>
    <dbReference type="NCBI Taxonomy" id="1070130"/>
    <lineage>
        <taxon>Bacteria</taxon>
        <taxon>Pseudomonadati</taxon>
        <taxon>Pseudomonadota</taxon>
        <taxon>Gammaproteobacteria</taxon>
        <taxon>Enterobacterales</taxon>
        <taxon>Enterobacteriaceae</taxon>
        <taxon>Candidatus Gullanella</taxon>
    </lineage>
</organism>
<evidence type="ECO:0000256" key="8">
    <source>
        <dbReference type="HAMAP-Rule" id="MF_00910"/>
    </source>
</evidence>
<dbReference type="Proteomes" id="UP000095665">
    <property type="component" value="Chromosome I"/>
</dbReference>
<dbReference type="STRING" id="1070130.FVIR_GE00496"/>
<dbReference type="AlphaFoldDB" id="A0A143WRB2"/>
<evidence type="ECO:0000256" key="5">
    <source>
        <dbReference type="ARBA" id="ARBA00022989"/>
    </source>
</evidence>
<dbReference type="GO" id="GO:0005886">
    <property type="term" value="C:plasma membrane"/>
    <property type="evidence" value="ECO:0007669"/>
    <property type="project" value="UniProtKB-SubCell"/>
</dbReference>
<dbReference type="EMBL" id="LN999832">
    <property type="protein sequence ID" value="CUX96336.1"/>
    <property type="molecule type" value="Genomic_DNA"/>
</dbReference>
<dbReference type="PANTHER" id="PTHR37479">
    <property type="entry name" value="CELL DIVISION PROTEIN FTSL"/>
    <property type="match status" value="1"/>
</dbReference>
<dbReference type="PANTHER" id="PTHR37479:SF1">
    <property type="entry name" value="CELL DIVISION PROTEIN FTSL"/>
    <property type="match status" value="1"/>
</dbReference>
<evidence type="ECO:0000313" key="11">
    <source>
        <dbReference type="Proteomes" id="UP000095665"/>
    </source>
</evidence>
<evidence type="ECO:0000256" key="7">
    <source>
        <dbReference type="ARBA" id="ARBA00023306"/>
    </source>
</evidence>
<evidence type="ECO:0000256" key="4">
    <source>
        <dbReference type="ARBA" id="ARBA00022692"/>
    </source>
</evidence>
<dbReference type="GO" id="GO:0043093">
    <property type="term" value="P:FtsZ-dependent cytokinesis"/>
    <property type="evidence" value="ECO:0007669"/>
    <property type="project" value="UniProtKB-UniRule"/>
</dbReference>
<keyword evidence="2 8" id="KW-1003">Cell membrane</keyword>
<dbReference type="RefSeq" id="WP_067498538.1">
    <property type="nucleotide sequence ID" value="NZ_LN999832.1"/>
</dbReference>
<evidence type="ECO:0000256" key="1">
    <source>
        <dbReference type="ARBA" id="ARBA00004401"/>
    </source>
</evidence>
<dbReference type="Pfam" id="PF04999">
    <property type="entry name" value="FtsL"/>
    <property type="match status" value="1"/>
</dbReference>
<dbReference type="NCBIfam" id="TIGR02209">
    <property type="entry name" value="ftsL_broad"/>
    <property type="match status" value="1"/>
</dbReference>
<evidence type="ECO:0000256" key="3">
    <source>
        <dbReference type="ARBA" id="ARBA00022618"/>
    </source>
</evidence>
<keyword evidence="5 8" id="KW-1133">Transmembrane helix</keyword>
<dbReference type="InterPro" id="IPR011922">
    <property type="entry name" value="Cell_div_FtsL"/>
</dbReference>
<evidence type="ECO:0000313" key="10">
    <source>
        <dbReference type="EMBL" id="CUX96336.1"/>
    </source>
</evidence>
<keyword evidence="3 8" id="KW-0132">Cell division</keyword>
<evidence type="ECO:0000256" key="9">
    <source>
        <dbReference type="NCBIfam" id="TIGR02209"/>
    </source>
</evidence>
<feature type="transmembrane region" description="Helical" evidence="8">
    <location>
        <begin position="23"/>
        <end position="43"/>
    </location>
</feature>
<comment type="similarity">
    <text evidence="8">Belongs to the FtsL family.</text>
</comment>
<evidence type="ECO:0000256" key="2">
    <source>
        <dbReference type="ARBA" id="ARBA00022475"/>
    </source>
</evidence>
<dbReference type="KEGG" id="ged:FVIR_GE00496"/>
<dbReference type="OrthoDB" id="6196803at2"/>
<dbReference type="HAMAP" id="MF_00910">
    <property type="entry name" value="FtsL"/>
    <property type="match status" value="1"/>
</dbReference>
<comment type="subcellular location">
    <subcellularLocation>
        <location evidence="8">Cell inner membrane</location>
        <topology evidence="8">Single-pass type II membrane protein</topology>
    </subcellularLocation>
    <subcellularLocation>
        <location evidence="1">Cell membrane</location>
        <topology evidence="1">Single-pass type II membrane protein</topology>
    </subcellularLocation>
    <text evidence="8">Localizes to the division septum where it forms a ring structure.</text>
</comment>
<proteinExistence type="inferred from homology"/>
<dbReference type="PATRIC" id="fig|1070130.3.peg.826"/>
<reference evidence="11" key="1">
    <citation type="submission" date="2016-01" db="EMBL/GenBank/DDBJ databases">
        <authorList>
            <person name="Husnik F."/>
        </authorList>
    </citation>
    <scope>NUCLEOTIDE SEQUENCE [LARGE SCALE GENOMIC DNA]</scope>
</reference>
<keyword evidence="7 8" id="KW-0131">Cell cycle</keyword>
<protein>
    <recommendedName>
        <fullName evidence="8 9">Cell division protein FtsL</fullName>
    </recommendedName>
</protein>
<accession>A0A143WRB2</accession>
<gene>
    <name evidence="8 10" type="primary">ftsL</name>
    <name evidence="10" type="ORF">FVIR_GE00496</name>
</gene>
<dbReference type="NCBIfam" id="NF008040">
    <property type="entry name" value="PRK10772.1"/>
    <property type="match status" value="1"/>
</dbReference>
<keyword evidence="4 8" id="KW-0812">Transmembrane</keyword>
<sequence length="106" mass="12369">MISDKRNNLIFIIVNDLLNHGKLPFLLLISVLVSAVFVVTTTYQTRCLTTEREQISLEKEVLDIEWRNLILEENTLLDYSRVEHIAIKKLHMQHIDSSQENIVLQP</sequence>
<keyword evidence="6 8" id="KW-0472">Membrane</keyword>
<comment type="function">
    <text evidence="8">Essential cell division protein. May link together the upstream cell division proteins, which are predominantly cytoplasmic, with the downstream cell division proteins, which are predominantly periplasmic.</text>
</comment>